<keyword evidence="2" id="KW-0378">Hydrolase</keyword>
<dbReference type="PANTHER" id="PTHR47176">
    <property type="entry name" value="OSJNBA0020J04.13 PROTEIN"/>
    <property type="match status" value="1"/>
</dbReference>
<reference evidence="2" key="1">
    <citation type="submission" date="2021-08" db="EMBL/GenBank/DDBJ databases">
        <title>Genome of a novel bacterium of the phylum Verrucomicrobia, Oleiharenicola sp. KSB-15.</title>
        <authorList>
            <person name="Chung J.-H."/>
            <person name="Ahn J.-H."/>
            <person name="Yoon Y."/>
            <person name="Kim D.-Y."/>
            <person name="An S.-H."/>
            <person name="Park I."/>
            <person name="Yeon J."/>
        </authorList>
    </citation>
    <scope>NUCLEOTIDE SEQUENCE</scope>
    <source>
        <strain evidence="2">KSB-15</strain>
    </source>
</reference>
<dbReference type="GO" id="GO:0046872">
    <property type="term" value="F:metal ion binding"/>
    <property type="evidence" value="ECO:0007669"/>
    <property type="project" value="UniProtKB-KW"/>
</dbReference>
<accession>A0A8F9TWS4</accession>
<dbReference type="Proteomes" id="UP000825051">
    <property type="component" value="Chromosome"/>
</dbReference>
<proteinExistence type="predicted"/>
<feature type="binding site" evidence="1">
    <location>
        <position position="227"/>
    </location>
    <ligand>
        <name>a divalent metal cation</name>
        <dbReference type="ChEBI" id="CHEBI:60240"/>
        <label>1</label>
    </ligand>
</feature>
<sequence length="296" mass="32234">MPPELPPLSDAHNHLQDPWLAPHRDRIFAGLAALPLRRAVVNGTCETDWPAVAALARTHAWILPSYGLHPWQVGNASPTWRDQLLAHLDAPPSAPSPPPALGEIGLDAWILHRARLDDPRLAGLRRAPLDEQLAAFRWQLDLATARNLPATLHCLDAWGPLAAELRLRRPARGFLLHAYNGSLELARELAALGAYFSFNGSFLADRAAKKRAVFAALPADRLLVETDAPAMPLPPPLQTHVLPDTADGQRVNHPANLAAAYAGLAALRDTSLPALAEQIEANFHRFFTSPPPRPKS</sequence>
<evidence type="ECO:0000313" key="2">
    <source>
        <dbReference type="EMBL" id="QYM79708.1"/>
    </source>
</evidence>
<dbReference type="PIRSF" id="PIRSF005902">
    <property type="entry name" value="DNase_TatD"/>
    <property type="match status" value="1"/>
</dbReference>
<keyword evidence="1" id="KW-0479">Metal-binding</keyword>
<dbReference type="KEGG" id="ole:K0B96_03555"/>
<feature type="binding site" evidence="1">
    <location>
        <position position="177"/>
    </location>
    <ligand>
        <name>a divalent metal cation</name>
        <dbReference type="ChEBI" id="CHEBI:60240"/>
        <label>2</label>
    </ligand>
</feature>
<organism evidence="2 3">
    <name type="scientific">Horticoccus luteus</name>
    <dbReference type="NCBI Taxonomy" id="2862869"/>
    <lineage>
        <taxon>Bacteria</taxon>
        <taxon>Pseudomonadati</taxon>
        <taxon>Verrucomicrobiota</taxon>
        <taxon>Opitutia</taxon>
        <taxon>Opitutales</taxon>
        <taxon>Opitutaceae</taxon>
        <taxon>Horticoccus</taxon>
    </lineage>
</organism>
<dbReference type="InterPro" id="IPR032466">
    <property type="entry name" value="Metal_Hydrolase"/>
</dbReference>
<dbReference type="Gene3D" id="3.20.20.140">
    <property type="entry name" value="Metal-dependent hydrolases"/>
    <property type="match status" value="1"/>
</dbReference>
<dbReference type="InterPro" id="IPR001130">
    <property type="entry name" value="TatD-like"/>
</dbReference>
<dbReference type="SUPFAM" id="SSF51556">
    <property type="entry name" value="Metallo-dependent hydrolases"/>
    <property type="match status" value="1"/>
</dbReference>
<protein>
    <submittedName>
        <fullName evidence="2">TatD family hydrolase</fullName>
    </submittedName>
</protein>
<feature type="binding site" evidence="1">
    <location>
        <position position="103"/>
    </location>
    <ligand>
        <name>a divalent metal cation</name>
        <dbReference type="ChEBI" id="CHEBI:60240"/>
        <label>1</label>
    </ligand>
</feature>
<dbReference type="AlphaFoldDB" id="A0A8F9TWS4"/>
<name>A0A8F9TWS4_9BACT</name>
<evidence type="ECO:0000256" key="1">
    <source>
        <dbReference type="PIRSR" id="PIRSR005902-1"/>
    </source>
</evidence>
<feature type="binding site" evidence="1">
    <location>
        <position position="14"/>
    </location>
    <ligand>
        <name>a divalent metal cation</name>
        <dbReference type="ChEBI" id="CHEBI:60240"/>
        <label>1</label>
    </ligand>
</feature>
<gene>
    <name evidence="2" type="ORF">K0B96_03555</name>
</gene>
<dbReference type="GO" id="GO:0016788">
    <property type="term" value="F:hydrolase activity, acting on ester bonds"/>
    <property type="evidence" value="ECO:0007669"/>
    <property type="project" value="InterPro"/>
</dbReference>
<dbReference type="EMBL" id="CP080507">
    <property type="protein sequence ID" value="QYM79708.1"/>
    <property type="molecule type" value="Genomic_DNA"/>
</dbReference>
<keyword evidence="3" id="KW-1185">Reference proteome</keyword>
<feature type="binding site" evidence="1">
    <location>
        <position position="153"/>
    </location>
    <ligand>
        <name>a divalent metal cation</name>
        <dbReference type="ChEBI" id="CHEBI:60240"/>
        <label>2</label>
    </ligand>
</feature>
<evidence type="ECO:0000313" key="3">
    <source>
        <dbReference type="Proteomes" id="UP000825051"/>
    </source>
</evidence>
<feature type="binding site" evidence="1">
    <location>
        <position position="12"/>
    </location>
    <ligand>
        <name>a divalent metal cation</name>
        <dbReference type="ChEBI" id="CHEBI:60240"/>
        <label>1</label>
    </ligand>
</feature>
<dbReference type="RefSeq" id="WP_220163924.1">
    <property type="nucleotide sequence ID" value="NZ_CP080507.1"/>
</dbReference>
<dbReference type="PANTHER" id="PTHR47176:SF1">
    <property type="entry name" value="OS04G0577500 PROTEIN"/>
    <property type="match status" value="1"/>
</dbReference>
<dbReference type="Pfam" id="PF01026">
    <property type="entry name" value="TatD_DNase"/>
    <property type="match status" value="1"/>
</dbReference>